<protein>
    <recommendedName>
        <fullName evidence="2">Hypervirulence associated protein TUDOR domain-containing protein</fullName>
    </recommendedName>
</protein>
<sequence>MDKFKRGQEVEWKWGKSKASGKVTQSFTSDVTRTIEGKEISRKADADHPAYMIKQEDGARVLKKHSELSAKH</sequence>
<dbReference type="AlphaFoldDB" id="A0A917E3J0"/>
<accession>A0A917E3J0</accession>
<dbReference type="Pfam" id="PF11160">
    <property type="entry name" value="Hva1_TUDOR"/>
    <property type="match status" value="1"/>
</dbReference>
<evidence type="ECO:0000259" key="2">
    <source>
        <dbReference type="Pfam" id="PF11160"/>
    </source>
</evidence>
<evidence type="ECO:0000256" key="1">
    <source>
        <dbReference type="SAM" id="MobiDB-lite"/>
    </source>
</evidence>
<dbReference type="EMBL" id="BMIQ01000002">
    <property type="protein sequence ID" value="GGD99595.1"/>
    <property type="molecule type" value="Genomic_DNA"/>
</dbReference>
<keyword evidence="4" id="KW-1185">Reference proteome</keyword>
<comment type="caution">
    <text evidence="3">The sequence shown here is derived from an EMBL/GenBank/DDBJ whole genome shotgun (WGS) entry which is preliminary data.</text>
</comment>
<reference evidence="3" key="2">
    <citation type="submission" date="2020-09" db="EMBL/GenBank/DDBJ databases">
        <authorList>
            <person name="Sun Q."/>
            <person name="Zhou Y."/>
        </authorList>
    </citation>
    <scope>NUCLEOTIDE SEQUENCE</scope>
    <source>
        <strain evidence="3">CGMCC 1.15367</strain>
    </source>
</reference>
<reference evidence="3" key="1">
    <citation type="journal article" date="2014" name="Int. J. Syst. Evol. Microbiol.">
        <title>Complete genome sequence of Corynebacterium casei LMG S-19264T (=DSM 44701T), isolated from a smear-ripened cheese.</title>
        <authorList>
            <consortium name="US DOE Joint Genome Institute (JGI-PGF)"/>
            <person name="Walter F."/>
            <person name="Albersmeier A."/>
            <person name="Kalinowski J."/>
            <person name="Ruckert C."/>
        </authorList>
    </citation>
    <scope>NUCLEOTIDE SEQUENCE</scope>
    <source>
        <strain evidence="3">CGMCC 1.15367</strain>
    </source>
</reference>
<organism evidence="3 4">
    <name type="scientific">Aureimonas endophytica</name>
    <dbReference type="NCBI Taxonomy" id="2027858"/>
    <lineage>
        <taxon>Bacteria</taxon>
        <taxon>Pseudomonadati</taxon>
        <taxon>Pseudomonadota</taxon>
        <taxon>Alphaproteobacteria</taxon>
        <taxon>Hyphomicrobiales</taxon>
        <taxon>Aurantimonadaceae</taxon>
        <taxon>Aureimonas</taxon>
    </lineage>
</organism>
<evidence type="ECO:0000313" key="4">
    <source>
        <dbReference type="Proteomes" id="UP000644699"/>
    </source>
</evidence>
<dbReference type="InterPro" id="IPR021331">
    <property type="entry name" value="Hva1_TUDOR"/>
</dbReference>
<name>A0A917E3J0_9HYPH</name>
<gene>
    <name evidence="3" type="ORF">GCM10011390_18010</name>
</gene>
<dbReference type="RefSeq" id="WP_188907879.1">
    <property type="nucleotide sequence ID" value="NZ_BMIQ01000002.1"/>
</dbReference>
<proteinExistence type="predicted"/>
<feature type="domain" description="Hypervirulence associated protein TUDOR" evidence="2">
    <location>
        <begin position="7"/>
        <end position="68"/>
    </location>
</feature>
<dbReference type="Proteomes" id="UP000644699">
    <property type="component" value="Unassembled WGS sequence"/>
</dbReference>
<feature type="region of interest" description="Disordered" evidence="1">
    <location>
        <begin position="40"/>
        <end position="72"/>
    </location>
</feature>
<evidence type="ECO:0000313" key="3">
    <source>
        <dbReference type="EMBL" id="GGD99595.1"/>
    </source>
</evidence>